<comment type="caution">
    <text evidence="5">The sequence shown here is derived from an EMBL/GenBank/DDBJ whole genome shotgun (WGS) entry which is preliminary data.</text>
</comment>
<keyword evidence="6" id="KW-1185">Reference proteome</keyword>
<dbReference type="Pfam" id="PF00501">
    <property type="entry name" value="AMP-binding"/>
    <property type="match status" value="1"/>
</dbReference>
<dbReference type="Proteomes" id="UP000038010">
    <property type="component" value="Unassembled WGS sequence"/>
</dbReference>
<gene>
    <name evidence="5" type="ORF">AB675_208</name>
</gene>
<dbReference type="InterPro" id="IPR025110">
    <property type="entry name" value="AMP-bd_C"/>
</dbReference>
<sequence>MVIYNAEKDYPLPNLDLLSLLFESELSLTKEDTVIHAEAADPSNRITKAEGRALTKRIAYQLRNSFGIGKNGPSKDVVVCIASGQILLPTLFWGVIAAGGVYSAASSAFTPNELARQVKQGSSNLIVASSDCKDVAVKTAKLCGVPLERVLILESMGHQRVLQPATGAANLLDGPGRPHESLEWERITDRAVLEDRVICLLYSSGTTGVPKGVNLTHMNLVSEGLIPQLQLREYFARQQRKDPSYKFEYRTLAHLPAAHIAGCQGYFVNPMIAGGPVFWMPKFDFPKFLEYNKTHKVTSFFTVPPIYLLIAKSPLVTDQFATLQHAITGAAPMGPELMAMAQAKLGCQISQTWGLSETTGSMTVMPWDQHDDTGGVSPLMPNCKMRIVCDDEKDVKEGEEGELLCKGPNVCKGYFDNEKATRESFTHDGWFKTGDIGVRRDGKFYVVDRKKELIKYKGLQVAPAELEALLLSHDKILDAAVIGIPDPNGSGNELPRAYVVADQAKIDAEEIKKFVKENLAQHKQLRGGVVYLEAIPKSPSGKILRRELRDAVKREQKAEQAKL</sequence>
<proteinExistence type="inferred from homology"/>
<dbReference type="OrthoDB" id="1898221at2759"/>
<reference evidence="5 6" key="1">
    <citation type="submission" date="2015-06" db="EMBL/GenBank/DDBJ databases">
        <title>Draft genome of the ant-associated black yeast Phialophora attae CBS 131958.</title>
        <authorList>
            <person name="Moreno L.F."/>
            <person name="Stielow B.J."/>
            <person name="de Hoog S."/>
            <person name="Vicente V.A."/>
            <person name="Weiss V.A."/>
            <person name="de Vries M."/>
            <person name="Cruz L.M."/>
            <person name="Souza E.M."/>
        </authorList>
    </citation>
    <scope>NUCLEOTIDE SEQUENCE [LARGE SCALE GENOMIC DNA]</scope>
    <source>
        <strain evidence="5 6">CBS 131958</strain>
    </source>
</reference>
<keyword evidence="2" id="KW-0436">Ligase</keyword>
<accession>A0A0N1HLC1</accession>
<dbReference type="EMBL" id="LFJN01000022">
    <property type="protein sequence ID" value="KPI37772.1"/>
    <property type="molecule type" value="Genomic_DNA"/>
</dbReference>
<dbReference type="RefSeq" id="XP_017997735.1">
    <property type="nucleotide sequence ID" value="XM_018142032.1"/>
</dbReference>
<dbReference type="PANTHER" id="PTHR24096">
    <property type="entry name" value="LONG-CHAIN-FATTY-ACID--COA LIGASE"/>
    <property type="match status" value="1"/>
</dbReference>
<dbReference type="PROSITE" id="PS00455">
    <property type="entry name" value="AMP_BINDING"/>
    <property type="match status" value="1"/>
</dbReference>
<comment type="similarity">
    <text evidence="1">Belongs to the ATP-dependent AMP-binding enzyme family.</text>
</comment>
<dbReference type="STRING" id="1664694.A0A0N1HLC1"/>
<name>A0A0N1HLC1_9EURO</name>
<dbReference type="InterPro" id="IPR020845">
    <property type="entry name" value="AMP-binding_CS"/>
</dbReference>
<dbReference type="GO" id="GO:0016405">
    <property type="term" value="F:CoA-ligase activity"/>
    <property type="evidence" value="ECO:0007669"/>
    <property type="project" value="TreeGrafter"/>
</dbReference>
<dbReference type="PANTHER" id="PTHR24096:SF149">
    <property type="entry name" value="AMP-BINDING DOMAIN-CONTAINING PROTEIN-RELATED"/>
    <property type="match status" value="1"/>
</dbReference>
<feature type="domain" description="AMP-dependent synthetase/ligase" evidence="3">
    <location>
        <begin position="33"/>
        <end position="415"/>
    </location>
</feature>
<evidence type="ECO:0000256" key="1">
    <source>
        <dbReference type="ARBA" id="ARBA00006432"/>
    </source>
</evidence>
<dbReference type="Pfam" id="PF13193">
    <property type="entry name" value="AMP-binding_C"/>
    <property type="match status" value="1"/>
</dbReference>
<dbReference type="VEuPathDB" id="FungiDB:AB675_208"/>
<organism evidence="5 6">
    <name type="scientific">Cyphellophora attinorum</name>
    <dbReference type="NCBI Taxonomy" id="1664694"/>
    <lineage>
        <taxon>Eukaryota</taxon>
        <taxon>Fungi</taxon>
        <taxon>Dikarya</taxon>
        <taxon>Ascomycota</taxon>
        <taxon>Pezizomycotina</taxon>
        <taxon>Eurotiomycetes</taxon>
        <taxon>Chaetothyriomycetidae</taxon>
        <taxon>Chaetothyriales</taxon>
        <taxon>Cyphellophoraceae</taxon>
        <taxon>Cyphellophora</taxon>
    </lineage>
</organism>
<feature type="domain" description="AMP-binding enzyme C-terminal" evidence="4">
    <location>
        <begin position="465"/>
        <end position="542"/>
    </location>
</feature>
<dbReference type="CDD" id="cd05911">
    <property type="entry name" value="Firefly_Luc_like"/>
    <property type="match status" value="1"/>
</dbReference>
<evidence type="ECO:0000259" key="3">
    <source>
        <dbReference type="Pfam" id="PF00501"/>
    </source>
</evidence>
<evidence type="ECO:0000256" key="2">
    <source>
        <dbReference type="ARBA" id="ARBA00022598"/>
    </source>
</evidence>
<dbReference type="InterPro" id="IPR045851">
    <property type="entry name" value="AMP-bd_C_sf"/>
</dbReference>
<dbReference type="FunFam" id="3.30.300.30:FF:000007">
    <property type="entry name" value="4-coumarate--CoA ligase 2"/>
    <property type="match status" value="1"/>
</dbReference>
<dbReference type="InterPro" id="IPR042099">
    <property type="entry name" value="ANL_N_sf"/>
</dbReference>
<dbReference type="GeneID" id="28733901"/>
<evidence type="ECO:0000259" key="4">
    <source>
        <dbReference type="Pfam" id="PF13193"/>
    </source>
</evidence>
<dbReference type="Gene3D" id="3.40.50.12780">
    <property type="entry name" value="N-terminal domain of ligase-like"/>
    <property type="match status" value="1"/>
</dbReference>
<dbReference type="InterPro" id="IPR000873">
    <property type="entry name" value="AMP-dep_synth/lig_dom"/>
</dbReference>
<dbReference type="Gene3D" id="3.30.300.30">
    <property type="match status" value="1"/>
</dbReference>
<evidence type="ECO:0000313" key="5">
    <source>
        <dbReference type="EMBL" id="KPI37772.1"/>
    </source>
</evidence>
<protein>
    <submittedName>
        <fullName evidence="5">Putative acyl-coenzyme A synthetase</fullName>
    </submittedName>
</protein>
<dbReference type="AlphaFoldDB" id="A0A0N1HLC1"/>
<dbReference type="SUPFAM" id="SSF56801">
    <property type="entry name" value="Acetyl-CoA synthetase-like"/>
    <property type="match status" value="1"/>
</dbReference>
<dbReference type="GO" id="GO:0019748">
    <property type="term" value="P:secondary metabolic process"/>
    <property type="evidence" value="ECO:0007669"/>
    <property type="project" value="TreeGrafter"/>
</dbReference>
<evidence type="ECO:0000313" key="6">
    <source>
        <dbReference type="Proteomes" id="UP000038010"/>
    </source>
</evidence>